<evidence type="ECO:0000313" key="2">
    <source>
        <dbReference type="EMBL" id="KAJ1198133.1"/>
    </source>
</evidence>
<comment type="caution">
    <text evidence="2">The sequence shown here is derived from an EMBL/GenBank/DDBJ whole genome shotgun (WGS) entry which is preliminary data.</text>
</comment>
<organism evidence="2 3">
    <name type="scientific">Pleurodeles waltl</name>
    <name type="common">Iberian ribbed newt</name>
    <dbReference type="NCBI Taxonomy" id="8319"/>
    <lineage>
        <taxon>Eukaryota</taxon>
        <taxon>Metazoa</taxon>
        <taxon>Chordata</taxon>
        <taxon>Craniata</taxon>
        <taxon>Vertebrata</taxon>
        <taxon>Euteleostomi</taxon>
        <taxon>Amphibia</taxon>
        <taxon>Batrachia</taxon>
        <taxon>Caudata</taxon>
        <taxon>Salamandroidea</taxon>
        <taxon>Salamandridae</taxon>
        <taxon>Pleurodelinae</taxon>
        <taxon>Pleurodeles</taxon>
    </lineage>
</organism>
<accession>A0AAV7V9X9</accession>
<sequence>MSVPDRSFWKHANIVRAISKVESFISQQISQLRLMTSIKFSCPPSSNEKNIKKGLLESAVMWITMDDRSRDFHDPADLALSDSILDTTRPPSKVQDAHKALGDGSSLPGHQHDQPQQKQQERKRALNTVVHRLTHCDDRDQARTPLEPPTPHSKIPTHSL</sequence>
<evidence type="ECO:0000256" key="1">
    <source>
        <dbReference type="SAM" id="MobiDB-lite"/>
    </source>
</evidence>
<proteinExistence type="predicted"/>
<keyword evidence="3" id="KW-1185">Reference proteome</keyword>
<protein>
    <submittedName>
        <fullName evidence="2">Uncharacterized protein</fullName>
    </submittedName>
</protein>
<gene>
    <name evidence="2" type="ORF">NDU88_001977</name>
</gene>
<evidence type="ECO:0000313" key="3">
    <source>
        <dbReference type="Proteomes" id="UP001066276"/>
    </source>
</evidence>
<dbReference type="AlphaFoldDB" id="A0AAV7V9X9"/>
<reference evidence="2" key="1">
    <citation type="journal article" date="2022" name="bioRxiv">
        <title>Sequencing and chromosome-scale assembly of the giantPleurodeles waltlgenome.</title>
        <authorList>
            <person name="Brown T."/>
            <person name="Elewa A."/>
            <person name="Iarovenko S."/>
            <person name="Subramanian E."/>
            <person name="Araus A.J."/>
            <person name="Petzold A."/>
            <person name="Susuki M."/>
            <person name="Suzuki K.-i.T."/>
            <person name="Hayashi T."/>
            <person name="Toyoda A."/>
            <person name="Oliveira C."/>
            <person name="Osipova E."/>
            <person name="Leigh N.D."/>
            <person name="Simon A."/>
            <person name="Yun M.H."/>
        </authorList>
    </citation>
    <scope>NUCLEOTIDE SEQUENCE</scope>
    <source>
        <strain evidence="2">20211129_DDA</strain>
        <tissue evidence="2">Liver</tissue>
    </source>
</reference>
<feature type="compositionally biased region" description="Basic and acidic residues" evidence="1">
    <location>
        <begin position="110"/>
        <end position="124"/>
    </location>
</feature>
<dbReference type="Proteomes" id="UP001066276">
    <property type="component" value="Chromosome 2_1"/>
</dbReference>
<feature type="region of interest" description="Disordered" evidence="1">
    <location>
        <begin position="81"/>
        <end position="160"/>
    </location>
</feature>
<name>A0AAV7V9X9_PLEWA</name>
<dbReference type="EMBL" id="JANPWB010000003">
    <property type="protein sequence ID" value="KAJ1198133.1"/>
    <property type="molecule type" value="Genomic_DNA"/>
</dbReference>